<dbReference type="PANTHER" id="PTHR35038">
    <property type="entry name" value="DISSIMILATORY SULFITE REDUCTASE SIRA"/>
    <property type="match status" value="1"/>
</dbReference>
<evidence type="ECO:0000313" key="5">
    <source>
        <dbReference type="EMBL" id="MDM4017294.1"/>
    </source>
</evidence>
<feature type="region of interest" description="Disordered" evidence="2">
    <location>
        <begin position="28"/>
        <end position="67"/>
    </location>
</feature>
<keyword evidence="6" id="KW-1185">Reference proteome</keyword>
<dbReference type="Gene3D" id="1.10.1130.10">
    <property type="entry name" value="Flavocytochrome C3, Chain A"/>
    <property type="match status" value="1"/>
</dbReference>
<dbReference type="InterPro" id="IPR011990">
    <property type="entry name" value="TPR-like_helical_dom_sf"/>
</dbReference>
<dbReference type="EMBL" id="JASZZN010000013">
    <property type="protein sequence ID" value="MDM4017294.1"/>
    <property type="molecule type" value="Genomic_DNA"/>
</dbReference>
<sequence>MSNSYRHLTIAFLACTVLLVGCKQASPPEAAATRDRSVQPDRRTGSSGKPELNSREVAQSSDDSMPSGYVGTATCATCHDERHASFLHTHHSRSLRLIDPDSDQSNGCTIEHQKSWRRYEVVKKEGRLFHREYKRFGSDPSDTVPVNELPARYVMGSGAFANGYLLADGDYLMQSPVTWYANQNSFAMAPGYDKPDQLGMTRMIDDECLFCHAGLVSRKESNPRKSMIHELAIGCERCHGPGLEHTKLYRSISASPTQATAIEDTKIVNPSDLDRLELESICAQCHLQGEVVVHAARRNIWDFRPGEDLAATRLHYQTQAAGDFNKVFTGHFDQLWQSECYLRSETLTCVTCHDSHPSGPSESQREERRRQQRRDQCDQCHHERGCPVAIDEREQSNRNDCVACHMPSLESEVPHTSTTSHLIAVYRDGKPQNISVDPAGLKQIQPDTTLPKTEELRRRTIAEMYYAVDQAQLGNFDLLDQYDLDSINPGLRNDRERAGEITSLVARLADLKSQRMASDPAAVGSAVRLKRQSLEAAMRVVKMDRRPDRSREAALEILGPGMLDAGQTAGAIDALGELTRIRRVAGDHYNLALVLARARRMDDAERLLREAIRIDGSYAPAYRSLSILYRTANPPMSRQAATMADRLRMMPEVIKDE</sequence>
<dbReference type="InterPro" id="IPR023155">
    <property type="entry name" value="Cyt_c-552/4"/>
</dbReference>
<feature type="signal peptide" evidence="3">
    <location>
        <begin position="1"/>
        <end position="25"/>
    </location>
</feature>
<keyword evidence="1 3" id="KW-0732">Signal</keyword>
<dbReference type="InterPro" id="IPR036280">
    <property type="entry name" value="Multihaem_cyt_sf"/>
</dbReference>
<dbReference type="RefSeq" id="WP_289164744.1">
    <property type="nucleotide sequence ID" value="NZ_JASZZN010000013.1"/>
</dbReference>
<dbReference type="SUPFAM" id="SSF48695">
    <property type="entry name" value="Multiheme cytochromes"/>
    <property type="match status" value="1"/>
</dbReference>
<feature type="chain" id="PRO_5047413399" evidence="3">
    <location>
        <begin position="26"/>
        <end position="657"/>
    </location>
</feature>
<dbReference type="SUPFAM" id="SSF48452">
    <property type="entry name" value="TPR-like"/>
    <property type="match status" value="1"/>
</dbReference>
<feature type="compositionally biased region" description="Basic and acidic residues" evidence="2">
    <location>
        <begin position="363"/>
        <end position="376"/>
    </location>
</feature>
<evidence type="ECO:0000256" key="3">
    <source>
        <dbReference type="SAM" id="SignalP"/>
    </source>
</evidence>
<gene>
    <name evidence="5" type="ORF">QTN89_17740</name>
</gene>
<evidence type="ECO:0000259" key="4">
    <source>
        <dbReference type="Pfam" id="PF13435"/>
    </source>
</evidence>
<proteinExistence type="predicted"/>
<dbReference type="Pfam" id="PF13435">
    <property type="entry name" value="Cytochrome_C554"/>
    <property type="match status" value="1"/>
</dbReference>
<evidence type="ECO:0000313" key="6">
    <source>
        <dbReference type="Proteomes" id="UP001239462"/>
    </source>
</evidence>
<evidence type="ECO:0000256" key="1">
    <source>
        <dbReference type="ARBA" id="ARBA00022729"/>
    </source>
</evidence>
<dbReference type="PANTHER" id="PTHR35038:SF8">
    <property type="entry name" value="C-TYPE POLYHEME CYTOCHROME OMCC"/>
    <property type="match status" value="1"/>
</dbReference>
<feature type="region of interest" description="Disordered" evidence="2">
    <location>
        <begin position="353"/>
        <end position="376"/>
    </location>
</feature>
<comment type="caution">
    <text evidence="5">The sequence shown here is derived from an EMBL/GenBank/DDBJ whole genome shotgun (WGS) entry which is preliminary data.</text>
</comment>
<feature type="compositionally biased region" description="Basic and acidic residues" evidence="2">
    <location>
        <begin position="32"/>
        <end position="44"/>
    </location>
</feature>
<dbReference type="PROSITE" id="PS51257">
    <property type="entry name" value="PROKAR_LIPOPROTEIN"/>
    <property type="match status" value="1"/>
</dbReference>
<feature type="domain" description="Cytochrome c-552/4" evidence="4">
    <location>
        <begin position="204"/>
        <end position="240"/>
    </location>
</feature>
<accession>A0ABT7PLA9</accession>
<dbReference type="Gene3D" id="1.25.40.10">
    <property type="entry name" value="Tetratricopeptide repeat domain"/>
    <property type="match status" value="1"/>
</dbReference>
<evidence type="ECO:0000256" key="2">
    <source>
        <dbReference type="SAM" id="MobiDB-lite"/>
    </source>
</evidence>
<organism evidence="5 6">
    <name type="scientific">Roseiconus lacunae</name>
    <dbReference type="NCBI Taxonomy" id="2605694"/>
    <lineage>
        <taxon>Bacteria</taxon>
        <taxon>Pseudomonadati</taxon>
        <taxon>Planctomycetota</taxon>
        <taxon>Planctomycetia</taxon>
        <taxon>Pirellulales</taxon>
        <taxon>Pirellulaceae</taxon>
        <taxon>Roseiconus</taxon>
    </lineage>
</organism>
<name>A0ABT7PLA9_9BACT</name>
<dbReference type="InterPro" id="IPR051829">
    <property type="entry name" value="Multiheme_Cytochr_ET"/>
</dbReference>
<protein>
    <submittedName>
        <fullName evidence="5">Multiheme c-type cytochrome</fullName>
    </submittedName>
</protein>
<dbReference type="Proteomes" id="UP001239462">
    <property type="component" value="Unassembled WGS sequence"/>
</dbReference>
<reference evidence="5 6" key="1">
    <citation type="submission" date="2023-06" db="EMBL/GenBank/DDBJ databases">
        <title>Roseiconus lacunae JC819 isolated from Gulf of Mannar region, Tamil Nadu.</title>
        <authorList>
            <person name="Pk S."/>
            <person name="Ch S."/>
            <person name="Ch V.R."/>
        </authorList>
    </citation>
    <scope>NUCLEOTIDE SEQUENCE [LARGE SCALE GENOMIC DNA]</scope>
    <source>
        <strain evidence="5 6">JC819</strain>
    </source>
</reference>